<dbReference type="EMBL" id="CALNXI010002252">
    <property type="protein sequence ID" value="CAH3185355.1"/>
    <property type="molecule type" value="Genomic_DNA"/>
</dbReference>
<feature type="transmembrane region" description="Helical" evidence="1">
    <location>
        <begin position="6"/>
        <end position="26"/>
    </location>
</feature>
<keyword evidence="3" id="KW-1185">Reference proteome</keyword>
<sequence>RVNAKLQILTGKMFGVVAVIMLAIVAKGTEAFRTYNTGRGMVYRLGVTQDTTLEGSTQHNRLPYLMVSKHPQFPNKRSLVQFENLPNACGPSQIISAKMYLYYVYAHKASWHTIQRTPFIPRFMQVHLVKKSWNAAQATSTKRDSTHWWSSTYLGLDNTDAEAKPQAETVTIFPYRPRGYVEFDITRAMRQWRSGVPNYGLLIRATNELENGRGIRFASSDMSDTSRRPYALVLCA</sequence>
<gene>
    <name evidence="2" type="ORF">PEVE_00016074</name>
</gene>
<reference evidence="2 3" key="1">
    <citation type="submission" date="2022-05" db="EMBL/GenBank/DDBJ databases">
        <authorList>
            <consortium name="Genoscope - CEA"/>
            <person name="William W."/>
        </authorList>
    </citation>
    <scope>NUCLEOTIDE SEQUENCE [LARGE SCALE GENOMIC DNA]</scope>
</reference>
<accession>A0ABN8S502</accession>
<proteinExistence type="predicted"/>
<evidence type="ECO:0000256" key="1">
    <source>
        <dbReference type="SAM" id="Phobius"/>
    </source>
</evidence>
<feature type="non-terminal residue" evidence="2">
    <location>
        <position position="1"/>
    </location>
</feature>
<keyword evidence="1" id="KW-0472">Membrane</keyword>
<evidence type="ECO:0000313" key="2">
    <source>
        <dbReference type="EMBL" id="CAH3185355.1"/>
    </source>
</evidence>
<protein>
    <submittedName>
        <fullName evidence="2">Uncharacterized protein</fullName>
    </submittedName>
</protein>
<keyword evidence="1" id="KW-1133">Transmembrane helix</keyword>
<name>A0ABN8S502_9CNID</name>
<keyword evidence="1" id="KW-0812">Transmembrane</keyword>
<comment type="caution">
    <text evidence="2">The sequence shown here is derived from an EMBL/GenBank/DDBJ whole genome shotgun (WGS) entry which is preliminary data.</text>
</comment>
<organism evidence="2 3">
    <name type="scientific">Porites evermanni</name>
    <dbReference type="NCBI Taxonomy" id="104178"/>
    <lineage>
        <taxon>Eukaryota</taxon>
        <taxon>Metazoa</taxon>
        <taxon>Cnidaria</taxon>
        <taxon>Anthozoa</taxon>
        <taxon>Hexacorallia</taxon>
        <taxon>Scleractinia</taxon>
        <taxon>Fungiina</taxon>
        <taxon>Poritidae</taxon>
        <taxon>Porites</taxon>
    </lineage>
</organism>
<dbReference type="NCBIfam" id="NF033679">
    <property type="entry name" value="DNRLRE_dom"/>
    <property type="match status" value="1"/>
</dbReference>
<dbReference type="Proteomes" id="UP001159427">
    <property type="component" value="Unassembled WGS sequence"/>
</dbReference>
<evidence type="ECO:0000313" key="3">
    <source>
        <dbReference type="Proteomes" id="UP001159427"/>
    </source>
</evidence>